<dbReference type="EMBL" id="JBDFQZ010000002">
    <property type="protein sequence ID" value="KAK9748320.1"/>
    <property type="molecule type" value="Genomic_DNA"/>
</dbReference>
<keyword evidence="2" id="KW-1185">Reference proteome</keyword>
<name>A0AAW1MR53_SAPOF</name>
<proteinExistence type="predicted"/>
<dbReference type="EMBL" id="JBDFQZ010000002">
    <property type="protein sequence ID" value="KAK9748319.1"/>
    <property type="molecule type" value="Genomic_DNA"/>
</dbReference>
<evidence type="ECO:0000313" key="2">
    <source>
        <dbReference type="Proteomes" id="UP001443914"/>
    </source>
</evidence>
<evidence type="ECO:0000313" key="1">
    <source>
        <dbReference type="EMBL" id="KAK9748319.1"/>
    </source>
</evidence>
<comment type="caution">
    <text evidence="1">The sequence shown here is derived from an EMBL/GenBank/DDBJ whole genome shotgun (WGS) entry which is preliminary data.</text>
</comment>
<accession>A0AAW1MR53</accession>
<dbReference type="AlphaFoldDB" id="A0AAW1MR53"/>
<sequence>MMREDEVTCLVRNQVKFGILVAPLFCFDKVVHHRPNVVAKQFKVFDEFVVDSLDHTFHEIKYKHNRGPACIDFMNYYKKELGMWKDKKLAEDHMIPRNTDQGSTSTNQGSTANTGYHQHILFIKWRI</sequence>
<organism evidence="1 2">
    <name type="scientific">Saponaria officinalis</name>
    <name type="common">Common soapwort</name>
    <name type="synonym">Lychnis saponaria</name>
    <dbReference type="NCBI Taxonomy" id="3572"/>
    <lineage>
        <taxon>Eukaryota</taxon>
        <taxon>Viridiplantae</taxon>
        <taxon>Streptophyta</taxon>
        <taxon>Embryophyta</taxon>
        <taxon>Tracheophyta</taxon>
        <taxon>Spermatophyta</taxon>
        <taxon>Magnoliopsida</taxon>
        <taxon>eudicotyledons</taxon>
        <taxon>Gunneridae</taxon>
        <taxon>Pentapetalae</taxon>
        <taxon>Caryophyllales</taxon>
        <taxon>Caryophyllaceae</taxon>
        <taxon>Caryophylleae</taxon>
        <taxon>Saponaria</taxon>
    </lineage>
</organism>
<reference evidence="1 2" key="1">
    <citation type="submission" date="2024-03" db="EMBL/GenBank/DDBJ databases">
        <title>WGS assembly of Saponaria officinalis var. Norfolk2.</title>
        <authorList>
            <person name="Jenkins J."/>
            <person name="Shu S."/>
            <person name="Grimwood J."/>
            <person name="Barry K."/>
            <person name="Goodstein D."/>
            <person name="Schmutz J."/>
            <person name="Leebens-Mack J."/>
            <person name="Osbourn A."/>
        </authorList>
    </citation>
    <scope>NUCLEOTIDE SEQUENCE [LARGE SCALE GENOMIC DNA]</scope>
    <source>
        <strain evidence="2">cv. Norfolk2</strain>
        <strain evidence="1">JIC</strain>
        <tissue evidence="1">Leaf</tissue>
    </source>
</reference>
<dbReference type="Proteomes" id="UP001443914">
    <property type="component" value="Unassembled WGS sequence"/>
</dbReference>
<protein>
    <submittedName>
        <fullName evidence="1">Uncharacterized protein</fullName>
    </submittedName>
</protein>
<gene>
    <name evidence="1" type="ORF">RND81_02G050000</name>
</gene>